<feature type="transmembrane region" description="Helical" evidence="1">
    <location>
        <begin position="112"/>
        <end position="133"/>
    </location>
</feature>
<feature type="transmembrane region" description="Helical" evidence="1">
    <location>
        <begin position="12"/>
        <end position="36"/>
    </location>
</feature>
<reference evidence="2" key="1">
    <citation type="submission" date="2022-05" db="EMBL/GenBank/DDBJ databases">
        <authorList>
            <person name="Pothier F. J."/>
        </authorList>
    </citation>
    <scope>NUCLEOTIDE SEQUENCE</scope>
    <source>
        <strain evidence="2">DAPP-PG734</strain>
    </source>
</reference>
<name>A0AAN2FCC7_ENTAG</name>
<evidence type="ECO:0000313" key="2">
    <source>
        <dbReference type="EMBL" id="CAH6282903.1"/>
    </source>
</evidence>
<dbReference type="Proteomes" id="UP001158961">
    <property type="component" value="Chromosome"/>
</dbReference>
<feature type="transmembrane region" description="Helical" evidence="1">
    <location>
        <begin position="82"/>
        <end position="100"/>
    </location>
</feature>
<protein>
    <submittedName>
        <fullName evidence="2">Membrane protein</fullName>
    </submittedName>
</protein>
<sequence>MKRRIHATASLLSALFLATFWTSTIITELFLSAAAVAEVKQLIAYALLAFVPLMALTAATGFSMGAKVNHPLIKLKRRRTPVIGINGLFILVPSALFLWIRARAGQFDGAFYSVQVLELIAGALNLTLIGLNIRDGLQLSRLHRARKPGINEQ</sequence>
<keyword evidence="1" id="KW-1133">Transmembrane helix</keyword>
<organism evidence="2 3">
    <name type="scientific">Enterobacter agglomerans</name>
    <name type="common">Erwinia herbicola</name>
    <name type="synonym">Pantoea agglomerans</name>
    <dbReference type="NCBI Taxonomy" id="549"/>
    <lineage>
        <taxon>Bacteria</taxon>
        <taxon>Pseudomonadati</taxon>
        <taxon>Pseudomonadota</taxon>
        <taxon>Gammaproteobacteria</taxon>
        <taxon>Enterobacterales</taxon>
        <taxon>Erwiniaceae</taxon>
        <taxon>Pantoea</taxon>
        <taxon>Pantoea agglomerans group</taxon>
    </lineage>
</organism>
<dbReference type="RefSeq" id="WP_031592329.1">
    <property type="nucleotide sequence ID" value="NZ_JNVA01000026.1"/>
</dbReference>
<keyword evidence="1" id="KW-0472">Membrane</keyword>
<proteinExistence type="predicted"/>
<evidence type="ECO:0000256" key="1">
    <source>
        <dbReference type="SAM" id="Phobius"/>
    </source>
</evidence>
<dbReference type="EMBL" id="OW970315">
    <property type="protein sequence ID" value="CAH6282903.1"/>
    <property type="molecule type" value="Genomic_DNA"/>
</dbReference>
<feature type="transmembrane region" description="Helical" evidence="1">
    <location>
        <begin position="42"/>
        <end position="62"/>
    </location>
</feature>
<keyword evidence="1" id="KW-0812">Transmembrane</keyword>
<dbReference type="AlphaFoldDB" id="A0AAN2FCC7"/>
<evidence type="ECO:0000313" key="3">
    <source>
        <dbReference type="Proteomes" id="UP001158961"/>
    </source>
</evidence>
<gene>
    <name evidence="2" type="ORF">DAPPPG734_10085</name>
</gene>
<accession>A0AAN2FCC7</accession>